<dbReference type="InterPro" id="IPR050277">
    <property type="entry name" value="Sodium:Solute_Symporter"/>
</dbReference>
<feature type="transmembrane region" description="Helical" evidence="9">
    <location>
        <begin position="196"/>
        <end position="218"/>
    </location>
</feature>
<dbReference type="Pfam" id="PF00474">
    <property type="entry name" value="SSF"/>
    <property type="match status" value="1"/>
</dbReference>
<keyword evidence="7 9" id="KW-0472">Membrane</keyword>
<dbReference type="HOGENOM" id="CLU_018808_15_1_9"/>
<feature type="transmembrane region" description="Helical" evidence="9">
    <location>
        <begin position="165"/>
        <end position="184"/>
    </location>
</feature>
<dbReference type="GO" id="GO:0036376">
    <property type="term" value="P:sodium ion export across plasma membrane"/>
    <property type="evidence" value="ECO:0007669"/>
    <property type="project" value="InterPro"/>
</dbReference>
<dbReference type="CDD" id="cd10327">
    <property type="entry name" value="SLC5sbd_PanF"/>
    <property type="match status" value="1"/>
</dbReference>
<dbReference type="NCBIfam" id="TIGR00813">
    <property type="entry name" value="sss"/>
    <property type="match status" value="1"/>
</dbReference>
<dbReference type="GO" id="GO:0015233">
    <property type="term" value="F:pantothenate transmembrane transporter activity"/>
    <property type="evidence" value="ECO:0007669"/>
    <property type="project" value="InterPro"/>
</dbReference>
<comment type="similarity">
    <text evidence="2 8">Belongs to the sodium:solute symporter (SSF) (TC 2.A.21) family.</text>
</comment>
<feature type="transmembrane region" description="Helical" evidence="9">
    <location>
        <begin position="373"/>
        <end position="390"/>
    </location>
</feature>
<dbReference type="STRING" id="1209989.TepRe1_1857"/>
<evidence type="ECO:0000256" key="8">
    <source>
        <dbReference type="RuleBase" id="RU362091"/>
    </source>
</evidence>
<dbReference type="PANTHER" id="PTHR48086:SF4">
    <property type="entry name" value="SODIUM_PANTOTHENATE SYMPORTER"/>
    <property type="match status" value="1"/>
</dbReference>
<keyword evidence="6 9" id="KW-1133">Transmembrane helix</keyword>
<name>L0S0M7_TEPAE</name>
<dbReference type="Proteomes" id="UP000010802">
    <property type="component" value="Chromosome"/>
</dbReference>
<keyword evidence="5 9" id="KW-0812">Transmembrane</keyword>
<dbReference type="KEGG" id="tae:TepiRe1_2001"/>
<evidence type="ECO:0000256" key="6">
    <source>
        <dbReference type="ARBA" id="ARBA00022989"/>
    </source>
</evidence>
<evidence type="ECO:0000256" key="4">
    <source>
        <dbReference type="ARBA" id="ARBA00022475"/>
    </source>
</evidence>
<comment type="subcellular location">
    <subcellularLocation>
        <location evidence="1">Membrane</location>
        <topology evidence="1">Multi-pass membrane protein</topology>
    </subcellularLocation>
</comment>
<dbReference type="PANTHER" id="PTHR48086">
    <property type="entry name" value="SODIUM/PROLINE SYMPORTER-RELATED"/>
    <property type="match status" value="1"/>
</dbReference>
<keyword evidence="11" id="KW-1185">Reference proteome</keyword>
<dbReference type="OrthoDB" id="9810181at2"/>
<feature type="transmembrane region" description="Helical" evidence="9">
    <location>
        <begin position="454"/>
        <end position="474"/>
    </location>
</feature>
<organism evidence="10 11">
    <name type="scientific">Tepidanaerobacter acetatoxydans (strain DSM 21804 / JCM 16047 / Re1)</name>
    <dbReference type="NCBI Taxonomy" id="1209989"/>
    <lineage>
        <taxon>Bacteria</taxon>
        <taxon>Bacillati</taxon>
        <taxon>Bacillota</taxon>
        <taxon>Clostridia</taxon>
        <taxon>Thermosediminibacterales</taxon>
        <taxon>Tepidanaerobacteraceae</taxon>
        <taxon>Tepidanaerobacter</taxon>
    </lineage>
</organism>
<dbReference type="PROSITE" id="PS00457">
    <property type="entry name" value="NA_SOLUT_SYMP_2"/>
    <property type="match status" value="1"/>
</dbReference>
<feature type="transmembrane region" description="Helical" evidence="9">
    <location>
        <begin position="132"/>
        <end position="153"/>
    </location>
</feature>
<feature type="transmembrane region" description="Helical" evidence="9">
    <location>
        <begin position="12"/>
        <end position="30"/>
    </location>
</feature>
<evidence type="ECO:0000256" key="7">
    <source>
        <dbReference type="ARBA" id="ARBA00023136"/>
    </source>
</evidence>
<feature type="transmembrane region" description="Helical" evidence="9">
    <location>
        <begin position="324"/>
        <end position="353"/>
    </location>
</feature>
<feature type="transmembrane region" description="Helical" evidence="9">
    <location>
        <begin position="238"/>
        <end position="257"/>
    </location>
</feature>
<feature type="transmembrane region" description="Helical" evidence="9">
    <location>
        <begin position="51"/>
        <end position="72"/>
    </location>
</feature>
<dbReference type="eggNOG" id="COG4145">
    <property type="taxonomic scope" value="Bacteria"/>
</dbReference>
<evidence type="ECO:0000313" key="10">
    <source>
        <dbReference type="EMBL" id="CCP26825.1"/>
    </source>
</evidence>
<evidence type="ECO:0000256" key="2">
    <source>
        <dbReference type="ARBA" id="ARBA00006434"/>
    </source>
</evidence>
<protein>
    <submittedName>
        <fullName evidence="10">Sodium/pantothenate symporter</fullName>
    </submittedName>
</protein>
<accession>L0S0M7</accession>
<dbReference type="PATRIC" id="fig|1209989.3.peg.2309"/>
<dbReference type="EMBL" id="HF563609">
    <property type="protein sequence ID" value="CCP26825.1"/>
    <property type="molecule type" value="Genomic_DNA"/>
</dbReference>
<dbReference type="InterPro" id="IPR018212">
    <property type="entry name" value="Na/solute_symporter_CS"/>
</dbReference>
<dbReference type="InterPro" id="IPR001734">
    <property type="entry name" value="Na/solute_symporter"/>
</dbReference>
<dbReference type="NCBIfam" id="TIGR02119">
    <property type="entry name" value="panF"/>
    <property type="match status" value="1"/>
</dbReference>
<evidence type="ECO:0000313" key="11">
    <source>
        <dbReference type="Proteomes" id="UP000010802"/>
    </source>
</evidence>
<dbReference type="InterPro" id="IPR011849">
    <property type="entry name" value="Na/pantothenate_symporter"/>
</dbReference>
<dbReference type="AlphaFoldDB" id="L0S0M7"/>
<dbReference type="InterPro" id="IPR038377">
    <property type="entry name" value="Na/Glc_symporter_sf"/>
</dbReference>
<evidence type="ECO:0000256" key="1">
    <source>
        <dbReference type="ARBA" id="ARBA00004141"/>
    </source>
</evidence>
<dbReference type="Gene3D" id="1.20.1730.10">
    <property type="entry name" value="Sodium/glucose cotransporter"/>
    <property type="match status" value="1"/>
</dbReference>
<feature type="transmembrane region" description="Helical" evidence="9">
    <location>
        <begin position="78"/>
        <end position="103"/>
    </location>
</feature>
<feature type="transmembrane region" description="Helical" evidence="9">
    <location>
        <begin position="429"/>
        <end position="448"/>
    </location>
</feature>
<proteinExistence type="inferred from homology"/>
<evidence type="ECO:0000256" key="9">
    <source>
        <dbReference type="SAM" id="Phobius"/>
    </source>
</evidence>
<evidence type="ECO:0000256" key="3">
    <source>
        <dbReference type="ARBA" id="ARBA00022448"/>
    </source>
</evidence>
<keyword evidence="4" id="KW-1003">Cell membrane</keyword>
<dbReference type="GO" id="GO:0015081">
    <property type="term" value="F:sodium ion transmembrane transporter activity"/>
    <property type="evidence" value="ECO:0007669"/>
    <property type="project" value="InterPro"/>
</dbReference>
<dbReference type="RefSeq" id="WP_015295652.1">
    <property type="nucleotide sequence ID" value="NC_015519.1"/>
</dbReference>
<dbReference type="GO" id="GO:0005886">
    <property type="term" value="C:plasma membrane"/>
    <property type="evidence" value="ECO:0007669"/>
    <property type="project" value="TreeGrafter"/>
</dbReference>
<reference evidence="11" key="1">
    <citation type="journal article" date="2013" name="Genome Announc.">
        <title>First genome sequence of a syntrophic acetate-oxidizing bacterium, Tepidanaerobacter acetatoxydans strain Re1.</title>
        <authorList>
            <person name="Manzoor S."/>
            <person name="Bongcam-Rudloff E."/>
            <person name="Schnurer A."/>
            <person name="Muller B."/>
        </authorList>
    </citation>
    <scope>NUCLEOTIDE SEQUENCE [LARGE SCALE GENOMIC DNA]</scope>
    <source>
        <strain evidence="11">Re1</strain>
    </source>
</reference>
<gene>
    <name evidence="10" type="ordered locus">TEPIRE1_2001</name>
</gene>
<dbReference type="PROSITE" id="PS50283">
    <property type="entry name" value="NA_SOLUT_SYMP_3"/>
    <property type="match status" value="1"/>
</dbReference>
<feature type="transmembrane region" description="Helical" evidence="9">
    <location>
        <begin position="278"/>
        <end position="304"/>
    </location>
</feature>
<feature type="transmembrane region" description="Helical" evidence="9">
    <location>
        <begin position="396"/>
        <end position="422"/>
    </location>
</feature>
<keyword evidence="3" id="KW-0813">Transport</keyword>
<evidence type="ECO:0000256" key="5">
    <source>
        <dbReference type="ARBA" id="ARBA00022692"/>
    </source>
</evidence>
<sequence length="496" mass="53817">MMDISGARTTVIISFIVYSLILLGIGEYSRRSMAKTKLDDYLSEFYTGGRGMGTLVIVFMLAAGLCSAGTFLGSPGLAYSVGLVFPFVVLSQSFMNFVVLGQIGKKLGIIARRIDAQSYQDILTYRYNNSKAVRWFSAIAIWIFYTSNVVAQLSGGSRLIEVMTGLPYVTALMIFGMVILIYTVTGGIKGVSTATVFQGIVMTLAIVMLFVMLLAKVSPLEATYRTIIDIDPNLVTPWVWNPAYAFSMFVSLGLVTIGQPHGAMGCLMYKDTKGMHNAMIIGAVVVFIWSAMIVWAGNLARAVVPNLDVPDYVIPYLSVNIMPGWMAGLTLAGVAAAIQSSIAAVIIVISSALVRDMYLTIKPTKDPKKVKRITTIATIIAALIPLIIAINPPAALQWFILFAIGGLTSSFFWPMLLGLYWWRTNEYGALAGMMGGMVTFILVQGNIIPFNLGMHGIVMGLIVSGLLTVFVSLATPKPPKKVIEVFWGKSKPNELI</sequence>